<dbReference type="EMBL" id="OU963867">
    <property type="protein sequence ID" value="CAH0392248.1"/>
    <property type="molecule type" value="Genomic_DNA"/>
</dbReference>
<feature type="signal peptide" evidence="1">
    <location>
        <begin position="1"/>
        <end position="16"/>
    </location>
</feature>
<name>A0A9P0ADQ6_BEMTA</name>
<reference evidence="3" key="1">
    <citation type="submission" date="2021-12" db="EMBL/GenBank/DDBJ databases">
        <authorList>
            <person name="King R."/>
        </authorList>
    </citation>
    <scope>NUCLEOTIDE SEQUENCE</scope>
</reference>
<feature type="chain" id="PRO_5040377860" description="AAA-ATPase-like domain-containing protein" evidence="1">
    <location>
        <begin position="17"/>
        <end position="649"/>
    </location>
</feature>
<organism evidence="3 4">
    <name type="scientific">Bemisia tabaci</name>
    <name type="common">Sweetpotato whitefly</name>
    <name type="synonym">Aleurodes tabaci</name>
    <dbReference type="NCBI Taxonomy" id="7038"/>
    <lineage>
        <taxon>Eukaryota</taxon>
        <taxon>Metazoa</taxon>
        <taxon>Ecdysozoa</taxon>
        <taxon>Arthropoda</taxon>
        <taxon>Hexapoda</taxon>
        <taxon>Insecta</taxon>
        <taxon>Pterygota</taxon>
        <taxon>Neoptera</taxon>
        <taxon>Paraneoptera</taxon>
        <taxon>Hemiptera</taxon>
        <taxon>Sternorrhyncha</taxon>
        <taxon>Aleyrodoidea</taxon>
        <taxon>Aleyrodidae</taxon>
        <taxon>Aleyrodinae</taxon>
        <taxon>Bemisia</taxon>
    </lineage>
</organism>
<proteinExistence type="predicted"/>
<dbReference type="Proteomes" id="UP001152759">
    <property type="component" value="Chromosome 6"/>
</dbReference>
<evidence type="ECO:0000259" key="2">
    <source>
        <dbReference type="Pfam" id="PF09820"/>
    </source>
</evidence>
<evidence type="ECO:0000313" key="3">
    <source>
        <dbReference type="EMBL" id="CAH0392248.1"/>
    </source>
</evidence>
<dbReference type="Pfam" id="PF09820">
    <property type="entry name" value="AAA-ATPase_like"/>
    <property type="match status" value="1"/>
</dbReference>
<dbReference type="PANTHER" id="PTHR34825">
    <property type="entry name" value="CONSERVED PROTEIN, WITH A WEAK D-GALACTARATE DEHYDRATASE/ALTRONATE HYDROLASE DOMAIN"/>
    <property type="match status" value="1"/>
</dbReference>
<dbReference type="InterPro" id="IPR018631">
    <property type="entry name" value="AAA-ATPase-like_dom"/>
</dbReference>
<dbReference type="SUPFAM" id="SSF52540">
    <property type="entry name" value="P-loop containing nucleoside triphosphate hydrolases"/>
    <property type="match status" value="1"/>
</dbReference>
<accession>A0A9P0ADQ6</accession>
<protein>
    <recommendedName>
        <fullName evidence="2">AAA-ATPase-like domain-containing protein</fullName>
    </recommendedName>
</protein>
<gene>
    <name evidence="3" type="ORF">BEMITA_LOCUS10784</name>
</gene>
<feature type="domain" description="AAA-ATPase-like" evidence="2">
    <location>
        <begin position="62"/>
        <end position="289"/>
    </location>
</feature>
<keyword evidence="1" id="KW-0732">Signal</keyword>
<evidence type="ECO:0000256" key="1">
    <source>
        <dbReference type="SAM" id="SignalP"/>
    </source>
</evidence>
<dbReference type="PANTHER" id="PTHR34825:SF1">
    <property type="entry name" value="AAA-ATPASE-LIKE DOMAIN-CONTAINING PROTEIN"/>
    <property type="match status" value="1"/>
</dbReference>
<dbReference type="InterPro" id="IPR027417">
    <property type="entry name" value="P-loop_NTPase"/>
</dbReference>
<sequence length="649" mass="74882">MLRLLIFTYLIFQTYGFLVYPQDDSSPSDEESSPSPHLRPLLLADHHDGASGIVYNIDDSFCKLVDDPTFIDRTRFIIHFYERKELMVIHAPPRFGKTSNLKMLHLFFDIPVDPYGTPVQNYIKQKRAFFDDLLTCRDMDSFFCMDYIASHPVIFLDFMKLDTENVESFNVSLRMMMSALFESHGYLANSPLLSREEHGIFHKDAHPSLKEDVGAMGGLILARLLHKHHNRSCIVLIDNYDAPVAKMIVKGNKDDSMSQILKTLTDLMKGLFKYNTFVSHSLLTGISSIGSVYTQEVKNLSHYSIFENATLSNFYGLKFRDVEYFVKRFGSQKWVNEARRTYEGYHSLATNEKMLAVQSFIKFIEDSGKVIDYEPIPILLQLEELLKYDKFGKVIEKTLETNTTIVKKRPPFSEQDIKNLHGLVSKPKNEANKATQVEQLMLQFLQENGVYTIISKDDTTHKVDIVVPNLEIKKLLQHLLYTENFFVEKYQLTREKMGHFVDSIIKLNDKRESFQTMISAIRSLFEKVIPETESEFRAPLYSLPRLMGNESFLRVDNEVLGPNKTIIDTLLIRKDKTLIIFEFKFGRDSASAALLDVVNKKKYEVKTDEKPSNTILVGLHFSSRRDCSVSYLHNKFNAKEAIAIEEKMT</sequence>
<dbReference type="AlphaFoldDB" id="A0A9P0ADQ6"/>
<keyword evidence="4" id="KW-1185">Reference proteome</keyword>
<evidence type="ECO:0000313" key="4">
    <source>
        <dbReference type="Proteomes" id="UP001152759"/>
    </source>
</evidence>